<keyword evidence="3" id="KW-0862">Zinc</keyword>
<dbReference type="SUPFAM" id="SSF51316">
    <property type="entry name" value="Mss4-like"/>
    <property type="match status" value="1"/>
</dbReference>
<organism evidence="6 7">
    <name type="scientific">SAR324 cluster bacterium</name>
    <dbReference type="NCBI Taxonomy" id="2024889"/>
    <lineage>
        <taxon>Bacteria</taxon>
        <taxon>Deltaproteobacteria</taxon>
        <taxon>SAR324 cluster</taxon>
    </lineage>
</organism>
<dbReference type="Gene3D" id="3.90.1590.10">
    <property type="entry name" value="glutathione-dependent formaldehyde- activating enzyme (gfa)"/>
    <property type="match status" value="1"/>
</dbReference>
<evidence type="ECO:0000256" key="2">
    <source>
        <dbReference type="ARBA" id="ARBA00022723"/>
    </source>
</evidence>
<dbReference type="PANTHER" id="PTHR33337">
    <property type="entry name" value="GFA DOMAIN-CONTAINING PROTEIN"/>
    <property type="match status" value="1"/>
</dbReference>
<evidence type="ECO:0000313" key="7">
    <source>
        <dbReference type="Proteomes" id="UP000226525"/>
    </source>
</evidence>
<dbReference type="PROSITE" id="PS51891">
    <property type="entry name" value="CENP_V_GFA"/>
    <property type="match status" value="1"/>
</dbReference>
<comment type="caution">
    <text evidence="6">The sequence shown here is derived from an EMBL/GenBank/DDBJ whole genome shotgun (WGS) entry which is preliminary data.</text>
</comment>
<evidence type="ECO:0000256" key="3">
    <source>
        <dbReference type="ARBA" id="ARBA00022833"/>
    </source>
</evidence>
<reference evidence="7" key="1">
    <citation type="submission" date="2017-09" db="EMBL/GenBank/DDBJ databases">
        <title>The Reconstruction of 2,631 Draft Metagenome-Assembled Genomes from the Global Oceans.</title>
        <authorList>
            <person name="Tully B.J."/>
            <person name="Graham E.D."/>
            <person name="Heidelberg J.F."/>
        </authorList>
    </citation>
    <scope>NUCLEOTIDE SEQUENCE [LARGE SCALE GENOMIC DNA]</scope>
</reference>
<protein>
    <recommendedName>
        <fullName evidence="5">CENP-V/GFA domain-containing protein</fullName>
    </recommendedName>
</protein>
<dbReference type="PANTHER" id="PTHR33337:SF40">
    <property type="entry name" value="CENP-V_GFA DOMAIN-CONTAINING PROTEIN-RELATED"/>
    <property type="match status" value="1"/>
</dbReference>
<dbReference type="AlphaFoldDB" id="A0A2D6YIA0"/>
<sequence>MIKHTGGCYCKNITYSIEYDPMLVFNCYCLTCKKISGETISTAATFYETEVEFSGDMKVFEYKGGSGKSIYKYFCENCGCRLMTKVDLIEGLAYIPVGTFDNWNAFKPKVELWNEFKSDWVGKFDCVSTIFEDNGTLDRIQMCLENLDQRE</sequence>
<dbReference type="Proteomes" id="UP000226525">
    <property type="component" value="Unassembled WGS sequence"/>
</dbReference>
<evidence type="ECO:0000313" key="6">
    <source>
        <dbReference type="EMBL" id="MAH62909.1"/>
    </source>
</evidence>
<dbReference type="Pfam" id="PF04828">
    <property type="entry name" value="GFA"/>
    <property type="match status" value="1"/>
</dbReference>
<evidence type="ECO:0000259" key="5">
    <source>
        <dbReference type="PROSITE" id="PS51891"/>
    </source>
</evidence>
<proteinExistence type="inferred from homology"/>
<dbReference type="GO" id="GO:0016846">
    <property type="term" value="F:carbon-sulfur lyase activity"/>
    <property type="evidence" value="ECO:0007669"/>
    <property type="project" value="InterPro"/>
</dbReference>
<comment type="similarity">
    <text evidence="1">Belongs to the Gfa family.</text>
</comment>
<feature type="domain" description="CENP-V/GFA" evidence="5">
    <location>
        <begin position="4"/>
        <end position="114"/>
    </location>
</feature>
<dbReference type="EMBL" id="NZEX01000060">
    <property type="protein sequence ID" value="MAH62909.1"/>
    <property type="molecule type" value="Genomic_DNA"/>
</dbReference>
<name>A0A2D6YIA0_9DELT</name>
<dbReference type="InterPro" id="IPR006913">
    <property type="entry name" value="CENP-V/GFA"/>
</dbReference>
<accession>A0A2D6YIA0</accession>
<evidence type="ECO:0000256" key="4">
    <source>
        <dbReference type="ARBA" id="ARBA00023239"/>
    </source>
</evidence>
<evidence type="ECO:0000256" key="1">
    <source>
        <dbReference type="ARBA" id="ARBA00005495"/>
    </source>
</evidence>
<keyword evidence="4" id="KW-0456">Lyase</keyword>
<dbReference type="InterPro" id="IPR011057">
    <property type="entry name" value="Mss4-like_sf"/>
</dbReference>
<keyword evidence="2" id="KW-0479">Metal-binding</keyword>
<dbReference type="GO" id="GO:0046872">
    <property type="term" value="F:metal ion binding"/>
    <property type="evidence" value="ECO:0007669"/>
    <property type="project" value="UniProtKB-KW"/>
</dbReference>
<gene>
    <name evidence="6" type="ORF">CMN54_05570</name>
</gene>